<dbReference type="PRINTS" id="PR00038">
    <property type="entry name" value="HTHLUXR"/>
</dbReference>
<proteinExistence type="predicted"/>
<keyword evidence="6" id="KW-1185">Reference proteome</keyword>
<dbReference type="SUPFAM" id="SSF46894">
    <property type="entry name" value="C-terminal effector domain of the bipartite response regulators"/>
    <property type="match status" value="1"/>
</dbReference>
<keyword evidence="2" id="KW-0238">DNA-binding</keyword>
<dbReference type="EMBL" id="BOOP01000013">
    <property type="protein sequence ID" value="GII38424.1"/>
    <property type="molecule type" value="Genomic_DNA"/>
</dbReference>
<gene>
    <name evidence="5" type="ORF">Pph01_34270</name>
</gene>
<dbReference type="InterPro" id="IPR000792">
    <property type="entry name" value="Tscrpt_reg_LuxR_C"/>
</dbReference>
<dbReference type="AlphaFoldDB" id="A0A8J3U4Q2"/>
<evidence type="ECO:0000256" key="2">
    <source>
        <dbReference type="ARBA" id="ARBA00023125"/>
    </source>
</evidence>
<dbReference type="Proteomes" id="UP000622547">
    <property type="component" value="Unassembled WGS sequence"/>
</dbReference>
<feature type="domain" description="HTH luxR-type" evidence="4">
    <location>
        <begin position="285"/>
        <end position="350"/>
    </location>
</feature>
<comment type="caution">
    <text evidence="5">The sequence shown here is derived from an EMBL/GenBank/DDBJ whole genome shotgun (WGS) entry which is preliminary data.</text>
</comment>
<dbReference type="PANTHER" id="PTHR44688">
    <property type="entry name" value="DNA-BINDING TRANSCRIPTIONAL ACTIVATOR DEVR_DOSR"/>
    <property type="match status" value="1"/>
</dbReference>
<accession>A0A8J3U4Q2</accession>
<dbReference type="GO" id="GO:0003677">
    <property type="term" value="F:DNA binding"/>
    <property type="evidence" value="ECO:0007669"/>
    <property type="project" value="UniProtKB-KW"/>
</dbReference>
<dbReference type="PANTHER" id="PTHR44688:SF16">
    <property type="entry name" value="DNA-BINDING TRANSCRIPTIONAL ACTIVATOR DEVR_DOSR"/>
    <property type="match status" value="1"/>
</dbReference>
<keyword evidence="1" id="KW-0805">Transcription regulation</keyword>
<name>A0A8J3U4Q2_9ACTN</name>
<keyword evidence="3" id="KW-0804">Transcription</keyword>
<dbReference type="InterPro" id="IPR036388">
    <property type="entry name" value="WH-like_DNA-bd_sf"/>
</dbReference>
<dbReference type="SMART" id="SM00421">
    <property type="entry name" value="HTH_LUXR"/>
    <property type="match status" value="1"/>
</dbReference>
<dbReference type="Pfam" id="PF00196">
    <property type="entry name" value="GerE"/>
    <property type="match status" value="1"/>
</dbReference>
<dbReference type="Gene3D" id="1.10.10.10">
    <property type="entry name" value="Winged helix-like DNA-binding domain superfamily/Winged helix DNA-binding domain"/>
    <property type="match status" value="1"/>
</dbReference>
<evidence type="ECO:0000313" key="5">
    <source>
        <dbReference type="EMBL" id="GII38424.1"/>
    </source>
</evidence>
<evidence type="ECO:0000313" key="6">
    <source>
        <dbReference type="Proteomes" id="UP000622547"/>
    </source>
</evidence>
<reference evidence="5 6" key="1">
    <citation type="submission" date="2021-01" db="EMBL/GenBank/DDBJ databases">
        <title>Whole genome shotgun sequence of Planotetraspora phitsanulokensis NBRC 104273.</title>
        <authorList>
            <person name="Komaki H."/>
            <person name="Tamura T."/>
        </authorList>
    </citation>
    <scope>NUCLEOTIDE SEQUENCE [LARGE SCALE GENOMIC DNA]</scope>
    <source>
        <strain evidence="5 6">NBRC 104273</strain>
    </source>
</reference>
<sequence>MTSRREAERRAISDLKDLAGAPLTAPEVFRQADLVLRKLLGYDAVCWHATDPSSGLVASVLTDDLELDDFRQAVQLEIWGDDVARFPEIRLSARVADTLSRATGGVLRRSLRFREQIAPAGFGDELRAVFDAGGGMWGCAAFMRAPDRGPYRPGELALARRAARYIGVALQRSQLREPPSQAALPPAVVLLGPDNHLIDADEQAERLLAEFADDSTGIFSVPTPFVMAAEQARAAVAGTRTPMPLRARGRGGRWFVLHASLLREGPDGPAAVVISPASRAEIMPVVFASYGLTHRECEVALQVVQGRGTGDIAQVLCMTPVTVQDHLKSIFTKSGVRSRREFVAQLLVVRPPEVWT</sequence>
<dbReference type="CDD" id="cd06170">
    <property type="entry name" value="LuxR_C_like"/>
    <property type="match status" value="1"/>
</dbReference>
<evidence type="ECO:0000256" key="1">
    <source>
        <dbReference type="ARBA" id="ARBA00023015"/>
    </source>
</evidence>
<evidence type="ECO:0000256" key="3">
    <source>
        <dbReference type="ARBA" id="ARBA00023163"/>
    </source>
</evidence>
<dbReference type="RefSeq" id="WP_204074041.1">
    <property type="nucleotide sequence ID" value="NZ_BAABHI010000009.1"/>
</dbReference>
<dbReference type="GO" id="GO:0006355">
    <property type="term" value="P:regulation of DNA-templated transcription"/>
    <property type="evidence" value="ECO:0007669"/>
    <property type="project" value="InterPro"/>
</dbReference>
<dbReference type="InterPro" id="IPR016032">
    <property type="entry name" value="Sig_transdc_resp-reg_C-effctor"/>
</dbReference>
<evidence type="ECO:0000259" key="4">
    <source>
        <dbReference type="PROSITE" id="PS50043"/>
    </source>
</evidence>
<dbReference type="PROSITE" id="PS00622">
    <property type="entry name" value="HTH_LUXR_1"/>
    <property type="match status" value="1"/>
</dbReference>
<dbReference type="PROSITE" id="PS50043">
    <property type="entry name" value="HTH_LUXR_2"/>
    <property type="match status" value="1"/>
</dbReference>
<protein>
    <submittedName>
        <fullName evidence="5">Helix-turn-helix transcriptional regulator</fullName>
    </submittedName>
</protein>
<organism evidence="5 6">
    <name type="scientific">Planotetraspora phitsanulokensis</name>
    <dbReference type="NCBI Taxonomy" id="575192"/>
    <lineage>
        <taxon>Bacteria</taxon>
        <taxon>Bacillati</taxon>
        <taxon>Actinomycetota</taxon>
        <taxon>Actinomycetes</taxon>
        <taxon>Streptosporangiales</taxon>
        <taxon>Streptosporangiaceae</taxon>
        <taxon>Planotetraspora</taxon>
    </lineage>
</organism>